<dbReference type="AlphaFoldDB" id="A0A088S338"/>
<dbReference type="GeneID" id="22578882"/>
<dbReference type="RefSeq" id="XP_010702800.1">
    <property type="nucleotide sequence ID" value="XM_010704498.1"/>
</dbReference>
<dbReference type="VEuPathDB" id="TriTrypDB:LPAL13_340045200"/>
<accession>A0A088S338</accession>
<dbReference type="VEuPathDB" id="TriTrypDB:LPMP_343770"/>
<keyword evidence="2" id="KW-1185">Reference proteome</keyword>
<proteinExistence type="predicted"/>
<dbReference type="OrthoDB" id="269485at2759"/>
<protein>
    <submittedName>
        <fullName evidence="1">Uncharacterized protein</fullName>
    </submittedName>
</protein>
<dbReference type="KEGG" id="lpan:LPMP_343770"/>
<gene>
    <name evidence="1" type="ORF">LPMP_343770</name>
</gene>
<organism evidence="1 2">
    <name type="scientific">Leishmania panamensis</name>
    <dbReference type="NCBI Taxonomy" id="5679"/>
    <lineage>
        <taxon>Eukaryota</taxon>
        <taxon>Discoba</taxon>
        <taxon>Euglenozoa</taxon>
        <taxon>Kinetoplastea</taxon>
        <taxon>Metakinetoplastina</taxon>
        <taxon>Trypanosomatida</taxon>
        <taxon>Trypanosomatidae</taxon>
        <taxon>Leishmaniinae</taxon>
        <taxon>Leishmania</taxon>
        <taxon>Leishmania guyanensis species complex</taxon>
    </lineage>
</organism>
<dbReference type="Proteomes" id="UP000063063">
    <property type="component" value="Chromosome 34"/>
</dbReference>
<sequence>MSVRRSLAFQPDILEWLTQQKHLVRALQKERYKMEKGFVAYTKDFIELVRSTRASKKTNGAQTPEQAKSDSTSRALDQFYESEELIKRMKWKRVTWDDDADYTSFSKRILDNDSMFKRTAAFSFLSIHVVKDSCSTDLVNIPLAEKIITAGTLTNWLLHEREPKVVDVYPVREASERRSAFHVDWTSGAVKILDTASAQEILTFLSTVAPRLQAVQLIMEDQQTRQTASIENMRVRVGATLKFNSFETSFWDDPKRKTSPEFVNPDDLEQFLSGMLKSALLYRWFLKGQEIRVIPPGRPYYIDMEKKEIQIPANFAEYNWLKAHTHFEAVERVVDSFRRFWWFWFCFGMILVGDVELV</sequence>
<dbReference type="EMBL" id="CP009403">
    <property type="protein sequence ID" value="AIO02000.1"/>
    <property type="molecule type" value="Genomic_DNA"/>
</dbReference>
<name>A0A088S338_LEIPA</name>
<reference evidence="1 2" key="1">
    <citation type="journal article" date="2015" name="Sci. Rep.">
        <title>The genome of Leishmania panamensis: insights into genomics of the L. (Viannia) subgenus.</title>
        <authorList>
            <person name="Llanes A."/>
            <person name="Restrepo C.M."/>
            <person name="Vecchio G.D."/>
            <person name="Anguizola F.J."/>
            <person name="Lleonart R."/>
        </authorList>
    </citation>
    <scope>NUCLEOTIDE SEQUENCE [LARGE SCALE GENOMIC DNA]</scope>
    <source>
        <strain evidence="1 2">MHOM/PA/94/PSC-1</strain>
    </source>
</reference>
<dbReference type="eggNOG" id="ENOG502RI4D">
    <property type="taxonomic scope" value="Eukaryota"/>
</dbReference>
<evidence type="ECO:0000313" key="1">
    <source>
        <dbReference type="EMBL" id="AIO02000.1"/>
    </source>
</evidence>
<evidence type="ECO:0000313" key="2">
    <source>
        <dbReference type="Proteomes" id="UP000063063"/>
    </source>
</evidence>